<comment type="caution">
    <text evidence="1">The sequence shown here is derived from an EMBL/GenBank/DDBJ whole genome shotgun (WGS) entry which is preliminary data.</text>
</comment>
<keyword evidence="2" id="KW-1185">Reference proteome</keyword>
<sequence>MSILETGNKACGANRHTQVVRFSEQRSSEQIEKRGQLATIKASFSLEAVSDSTGRGGFVVSLMHDRPRKA</sequence>
<dbReference type="AlphaFoldDB" id="A0A0J1FPR4"/>
<dbReference type="PATRIC" id="fig|908627.4.peg.7660"/>
<proteinExistence type="predicted"/>
<dbReference type="EMBL" id="AEJF01000205">
    <property type="protein sequence ID" value="KLU21743.1"/>
    <property type="molecule type" value="Genomic_DNA"/>
</dbReference>
<gene>
    <name evidence="1" type="ORF">EOS_34225</name>
</gene>
<evidence type="ECO:0000313" key="2">
    <source>
        <dbReference type="Proteomes" id="UP000035963"/>
    </source>
</evidence>
<accession>A0A0J1FPR4</accession>
<evidence type="ECO:0000313" key="1">
    <source>
        <dbReference type="EMBL" id="KLU21743.1"/>
    </source>
</evidence>
<reference evidence="1 2" key="1">
    <citation type="journal article" date="2015" name="Genome Announc.">
        <title>Draft Genome Sequence of Burkholderia sp. Strain PML1(12), an Ectomycorrhizosphere-Inhabiting Bacterium with Effective Mineral-Weathering Ability.</title>
        <authorList>
            <person name="Uroz S."/>
            <person name="Oger P."/>
        </authorList>
    </citation>
    <scope>NUCLEOTIDE SEQUENCE [LARGE SCALE GENOMIC DNA]</scope>
    <source>
        <strain evidence="2">PML1(12)</strain>
    </source>
</reference>
<name>A0A0J1FPR4_9BURK</name>
<protein>
    <submittedName>
        <fullName evidence="1">Uncharacterized protein</fullName>
    </submittedName>
</protein>
<dbReference type="Proteomes" id="UP000035963">
    <property type="component" value="Unassembled WGS sequence"/>
</dbReference>
<organism evidence="1 2">
    <name type="scientific">Caballeronia mineralivorans PML1(12)</name>
    <dbReference type="NCBI Taxonomy" id="908627"/>
    <lineage>
        <taxon>Bacteria</taxon>
        <taxon>Pseudomonadati</taxon>
        <taxon>Pseudomonadota</taxon>
        <taxon>Betaproteobacteria</taxon>
        <taxon>Burkholderiales</taxon>
        <taxon>Burkholderiaceae</taxon>
        <taxon>Caballeronia</taxon>
    </lineage>
</organism>